<protein>
    <submittedName>
        <fullName evidence="2">Uncharacterized protein</fullName>
    </submittedName>
</protein>
<keyword evidence="3" id="KW-1185">Reference proteome</keyword>
<organism evidence="2 3">
    <name type="scientific">Claviceps pusilla</name>
    <dbReference type="NCBI Taxonomy" id="123648"/>
    <lineage>
        <taxon>Eukaryota</taxon>
        <taxon>Fungi</taxon>
        <taxon>Dikarya</taxon>
        <taxon>Ascomycota</taxon>
        <taxon>Pezizomycotina</taxon>
        <taxon>Sordariomycetes</taxon>
        <taxon>Hypocreomycetidae</taxon>
        <taxon>Hypocreales</taxon>
        <taxon>Clavicipitaceae</taxon>
        <taxon>Claviceps</taxon>
    </lineage>
</organism>
<evidence type="ECO:0000256" key="1">
    <source>
        <dbReference type="SAM" id="MobiDB-lite"/>
    </source>
</evidence>
<evidence type="ECO:0000313" key="3">
    <source>
        <dbReference type="Proteomes" id="UP000748025"/>
    </source>
</evidence>
<feature type="compositionally biased region" description="Polar residues" evidence="1">
    <location>
        <begin position="35"/>
        <end position="47"/>
    </location>
</feature>
<comment type="caution">
    <text evidence="2">The sequence shown here is derived from an EMBL/GenBank/DDBJ whole genome shotgun (WGS) entry which is preliminary data.</text>
</comment>
<dbReference type="EMBL" id="SRPW01004013">
    <property type="protein sequence ID" value="KAG5985629.1"/>
    <property type="molecule type" value="Genomic_DNA"/>
</dbReference>
<evidence type="ECO:0000313" key="2">
    <source>
        <dbReference type="EMBL" id="KAG5985629.1"/>
    </source>
</evidence>
<sequence length="60" mass="6888">MAPMAPMASRILHVPFMFQCAKSRPQNARERHESMVQQLDQSTSASASHYIETHAYLQRN</sequence>
<accession>A0A9P7N3T5</accession>
<dbReference type="OrthoDB" id="10531891at2759"/>
<proteinExistence type="predicted"/>
<dbReference type="AlphaFoldDB" id="A0A9P7N3T5"/>
<reference evidence="2" key="1">
    <citation type="journal article" date="2020" name="bioRxiv">
        <title>Whole genome comparisons of ergot fungi reveals the divergence and evolution of species within the genus Claviceps are the result of varying mechanisms driving genome evolution and host range expansion.</title>
        <authorList>
            <person name="Wyka S.A."/>
            <person name="Mondo S.J."/>
            <person name="Liu M."/>
            <person name="Dettman J."/>
            <person name="Nalam V."/>
            <person name="Broders K.D."/>
        </authorList>
    </citation>
    <scope>NUCLEOTIDE SEQUENCE</scope>
    <source>
        <strain evidence="2">CCC 602</strain>
    </source>
</reference>
<dbReference type="Proteomes" id="UP000748025">
    <property type="component" value="Unassembled WGS sequence"/>
</dbReference>
<feature type="region of interest" description="Disordered" evidence="1">
    <location>
        <begin position="25"/>
        <end position="60"/>
    </location>
</feature>
<name>A0A9P7N3T5_9HYPO</name>
<gene>
    <name evidence="2" type="ORF">E4U43_005964</name>
</gene>